<accession>A0AAV9E451</accession>
<keyword evidence="2" id="KW-0472">Membrane</keyword>
<proteinExistence type="predicted"/>
<dbReference type="Proteomes" id="UP001180020">
    <property type="component" value="Unassembled WGS sequence"/>
</dbReference>
<evidence type="ECO:0000259" key="3">
    <source>
        <dbReference type="Pfam" id="PF23041"/>
    </source>
</evidence>
<keyword evidence="2" id="KW-1133">Transmembrane helix</keyword>
<feature type="region of interest" description="Disordered" evidence="1">
    <location>
        <begin position="373"/>
        <end position="395"/>
    </location>
</feature>
<feature type="domain" description="DUF7036" evidence="3">
    <location>
        <begin position="204"/>
        <end position="294"/>
    </location>
</feature>
<reference evidence="4" key="2">
    <citation type="submission" date="2023-06" db="EMBL/GenBank/DDBJ databases">
        <authorList>
            <person name="Ma L."/>
            <person name="Liu K.-W."/>
            <person name="Li Z."/>
            <person name="Hsiao Y.-Y."/>
            <person name="Qi Y."/>
            <person name="Fu T."/>
            <person name="Tang G."/>
            <person name="Zhang D."/>
            <person name="Sun W.-H."/>
            <person name="Liu D.-K."/>
            <person name="Li Y."/>
            <person name="Chen G.-Z."/>
            <person name="Liu X.-D."/>
            <person name="Liao X.-Y."/>
            <person name="Jiang Y.-T."/>
            <person name="Yu X."/>
            <person name="Hao Y."/>
            <person name="Huang J."/>
            <person name="Zhao X.-W."/>
            <person name="Ke S."/>
            <person name="Chen Y.-Y."/>
            <person name="Wu W.-L."/>
            <person name="Hsu J.-L."/>
            <person name="Lin Y.-F."/>
            <person name="Huang M.-D."/>
            <person name="Li C.-Y."/>
            <person name="Huang L."/>
            <person name="Wang Z.-W."/>
            <person name="Zhao X."/>
            <person name="Zhong W.-Y."/>
            <person name="Peng D.-H."/>
            <person name="Ahmad S."/>
            <person name="Lan S."/>
            <person name="Zhang J.-S."/>
            <person name="Tsai W.-C."/>
            <person name="Van De Peer Y."/>
            <person name="Liu Z.-J."/>
        </authorList>
    </citation>
    <scope>NUCLEOTIDE SEQUENCE</scope>
    <source>
        <strain evidence="4">CP</strain>
        <tissue evidence="4">Leaves</tissue>
    </source>
</reference>
<evidence type="ECO:0000313" key="4">
    <source>
        <dbReference type="EMBL" id="KAK1307698.1"/>
    </source>
</evidence>
<dbReference type="EMBL" id="JAUJYO010000009">
    <property type="protein sequence ID" value="KAK1307698.1"/>
    <property type="molecule type" value="Genomic_DNA"/>
</dbReference>
<sequence>MGKIHSEPENPPGIVGSDGRGCCSAALASVGKAVSVRCVAMLALGICVFISSMFWLPPFARGGRSGPDAPLAESAAIQACFRIQKPISSLTTEIDRLAYDILEEIGVPHTKVSIISMHSVPGSKSTHVEFGVLPDPKDAVISSVELSILRSSMIELVLQQSNLSLTPSIFGHPTSFEVLKFPGGITVIPEQFSSIWMTPQILFNFTLNSSLTQIQKNFDQLKGQLKYGLGLRPSENVYVQVTNERGSTLDPPVVIQASVFSDIGDRVVLPPRLKQLVPMINPWKNLGLDHSVFGRVKGVQFSSFLNQSITSLGSPTPSSSPSPSPSEGPSYSTPPSSQYHASSPYAHSPSINQDHLPPCFHCENFSPSMSPLPYAQAPESRPKSSPPALSPALSPPVISTSSPVYSPHPARSSPQFVPGVSPSPMVHGSIPRQKQGGKVSVSPVLSPSLISSSPSSNFAGHSNKAFCLYWLAGFFTFLLVCGSY</sequence>
<dbReference type="AlphaFoldDB" id="A0AAV9E451"/>
<feature type="compositionally biased region" description="Low complexity" evidence="1">
    <location>
        <begin position="327"/>
        <end position="337"/>
    </location>
</feature>
<protein>
    <recommendedName>
        <fullName evidence="3">DUF7036 domain-containing protein</fullName>
    </recommendedName>
</protein>
<feature type="region of interest" description="Disordered" evidence="1">
    <location>
        <begin position="310"/>
        <end position="350"/>
    </location>
</feature>
<dbReference type="PANTHER" id="PTHR33826:SF4">
    <property type="entry name" value="F20B24.21"/>
    <property type="match status" value="1"/>
</dbReference>
<keyword evidence="5" id="KW-1185">Reference proteome</keyword>
<feature type="domain" description="DUF7036" evidence="3">
    <location>
        <begin position="81"/>
        <end position="171"/>
    </location>
</feature>
<evidence type="ECO:0000256" key="1">
    <source>
        <dbReference type="SAM" id="MobiDB-lite"/>
    </source>
</evidence>
<feature type="transmembrane region" description="Helical" evidence="2">
    <location>
        <begin position="34"/>
        <end position="56"/>
    </location>
</feature>
<evidence type="ECO:0000313" key="5">
    <source>
        <dbReference type="Proteomes" id="UP001180020"/>
    </source>
</evidence>
<comment type="caution">
    <text evidence="4">The sequence shown here is derived from an EMBL/GenBank/DDBJ whole genome shotgun (WGS) entry which is preliminary data.</text>
</comment>
<gene>
    <name evidence="4" type="ORF">QJS10_CPA09g00208</name>
</gene>
<dbReference type="Pfam" id="PF23041">
    <property type="entry name" value="DUF7036"/>
    <property type="match status" value="2"/>
</dbReference>
<organism evidence="4 5">
    <name type="scientific">Acorus calamus</name>
    <name type="common">Sweet flag</name>
    <dbReference type="NCBI Taxonomy" id="4465"/>
    <lineage>
        <taxon>Eukaryota</taxon>
        <taxon>Viridiplantae</taxon>
        <taxon>Streptophyta</taxon>
        <taxon>Embryophyta</taxon>
        <taxon>Tracheophyta</taxon>
        <taxon>Spermatophyta</taxon>
        <taxon>Magnoliopsida</taxon>
        <taxon>Liliopsida</taxon>
        <taxon>Acoraceae</taxon>
        <taxon>Acorus</taxon>
    </lineage>
</organism>
<dbReference type="PANTHER" id="PTHR33826">
    <property type="entry name" value="F20B24.21"/>
    <property type="match status" value="1"/>
</dbReference>
<name>A0AAV9E451_ACOCL</name>
<dbReference type="InterPro" id="IPR055464">
    <property type="entry name" value="DUF7036"/>
</dbReference>
<reference evidence="4" key="1">
    <citation type="journal article" date="2023" name="Nat. Commun.">
        <title>Diploid and tetraploid genomes of Acorus and the evolution of monocots.</title>
        <authorList>
            <person name="Ma L."/>
            <person name="Liu K.W."/>
            <person name="Li Z."/>
            <person name="Hsiao Y.Y."/>
            <person name="Qi Y."/>
            <person name="Fu T."/>
            <person name="Tang G.D."/>
            <person name="Zhang D."/>
            <person name="Sun W.H."/>
            <person name="Liu D.K."/>
            <person name="Li Y."/>
            <person name="Chen G.Z."/>
            <person name="Liu X.D."/>
            <person name="Liao X.Y."/>
            <person name="Jiang Y.T."/>
            <person name="Yu X."/>
            <person name="Hao Y."/>
            <person name="Huang J."/>
            <person name="Zhao X.W."/>
            <person name="Ke S."/>
            <person name="Chen Y.Y."/>
            <person name="Wu W.L."/>
            <person name="Hsu J.L."/>
            <person name="Lin Y.F."/>
            <person name="Huang M.D."/>
            <person name="Li C.Y."/>
            <person name="Huang L."/>
            <person name="Wang Z.W."/>
            <person name="Zhao X."/>
            <person name="Zhong W.Y."/>
            <person name="Peng D.H."/>
            <person name="Ahmad S."/>
            <person name="Lan S."/>
            <person name="Zhang J.S."/>
            <person name="Tsai W.C."/>
            <person name="Van de Peer Y."/>
            <person name="Liu Z.J."/>
        </authorList>
    </citation>
    <scope>NUCLEOTIDE SEQUENCE</scope>
    <source>
        <strain evidence="4">CP</strain>
    </source>
</reference>
<evidence type="ECO:0000256" key="2">
    <source>
        <dbReference type="SAM" id="Phobius"/>
    </source>
</evidence>
<keyword evidence="2" id="KW-0812">Transmembrane</keyword>